<gene>
    <name evidence="2" type="ORF">PPRIM_AZ9-3.1.T0310266</name>
</gene>
<keyword evidence="3" id="KW-1185">Reference proteome</keyword>
<sequence length="204" mass="24211">MSNYKLLMKMPQSKLASKCLALEELLQRYYEFETAHYDLQSKYQILLEKYESICKKGQQINDLHTTASQSNKKDKSEIEIGDRIEIYALEDIETNQFIKSLQDQNLRMQEQLKQSQIEYEKLKFKFDQTYSSPEKDNQEGIISTFKCEISRLNKLVSQLRLEISNSKTREMDENWLRQQLNQQESLKQGKLLSPQYESNEVTEL</sequence>
<accession>A0A8S1L746</accession>
<reference evidence="2" key="1">
    <citation type="submission" date="2021-01" db="EMBL/GenBank/DDBJ databases">
        <authorList>
            <consortium name="Genoscope - CEA"/>
            <person name="William W."/>
        </authorList>
    </citation>
    <scope>NUCLEOTIDE SEQUENCE</scope>
</reference>
<dbReference type="OMA" id="FKFDQTY"/>
<dbReference type="EMBL" id="CAJJDM010000030">
    <property type="protein sequence ID" value="CAD8061353.1"/>
    <property type="molecule type" value="Genomic_DNA"/>
</dbReference>
<dbReference type="AlphaFoldDB" id="A0A8S1L746"/>
<organism evidence="2 3">
    <name type="scientific">Paramecium primaurelia</name>
    <dbReference type="NCBI Taxonomy" id="5886"/>
    <lineage>
        <taxon>Eukaryota</taxon>
        <taxon>Sar</taxon>
        <taxon>Alveolata</taxon>
        <taxon>Ciliophora</taxon>
        <taxon>Intramacronucleata</taxon>
        <taxon>Oligohymenophorea</taxon>
        <taxon>Peniculida</taxon>
        <taxon>Parameciidae</taxon>
        <taxon>Paramecium</taxon>
    </lineage>
</organism>
<feature type="coiled-coil region" evidence="1">
    <location>
        <begin position="98"/>
        <end position="125"/>
    </location>
</feature>
<evidence type="ECO:0000313" key="2">
    <source>
        <dbReference type="EMBL" id="CAD8061353.1"/>
    </source>
</evidence>
<keyword evidence="1" id="KW-0175">Coiled coil</keyword>
<evidence type="ECO:0000313" key="3">
    <source>
        <dbReference type="Proteomes" id="UP000688137"/>
    </source>
</evidence>
<proteinExistence type="predicted"/>
<evidence type="ECO:0000256" key="1">
    <source>
        <dbReference type="SAM" id="Coils"/>
    </source>
</evidence>
<comment type="caution">
    <text evidence="2">The sequence shown here is derived from an EMBL/GenBank/DDBJ whole genome shotgun (WGS) entry which is preliminary data.</text>
</comment>
<dbReference type="Proteomes" id="UP000688137">
    <property type="component" value="Unassembled WGS sequence"/>
</dbReference>
<name>A0A8S1L746_PARPR</name>
<protein>
    <submittedName>
        <fullName evidence="2">Uncharacterized protein</fullName>
    </submittedName>
</protein>